<evidence type="ECO:0000256" key="1">
    <source>
        <dbReference type="SAM" id="MobiDB-lite"/>
    </source>
</evidence>
<dbReference type="OrthoDB" id="45251at2759"/>
<sequence length="163" mass="18409">MKKPKINGLVMLLVKEMSVLDSKLVTVINLWQRLLLYQIINPGPLTRKLMDSPLEPTLTDDSSSEKSEREQKSTVAVVKDYIFKPSGSIHIIHSQATAYARLAESEAVKCGSSKSSVDKVHKSNRSTRTSFQDVMTFHHSTLQHNQIQFAVNWTPNRSMVEKV</sequence>
<accession>A0A5C7GXR1</accession>
<protein>
    <submittedName>
        <fullName evidence="2">Uncharacterized protein</fullName>
    </submittedName>
</protein>
<evidence type="ECO:0000313" key="2">
    <source>
        <dbReference type="EMBL" id="TXG49287.1"/>
    </source>
</evidence>
<dbReference type="EMBL" id="VAHF01000012">
    <property type="protein sequence ID" value="TXG49287.1"/>
    <property type="molecule type" value="Genomic_DNA"/>
</dbReference>
<organism evidence="2 3">
    <name type="scientific">Acer yangbiense</name>
    <dbReference type="NCBI Taxonomy" id="1000413"/>
    <lineage>
        <taxon>Eukaryota</taxon>
        <taxon>Viridiplantae</taxon>
        <taxon>Streptophyta</taxon>
        <taxon>Embryophyta</taxon>
        <taxon>Tracheophyta</taxon>
        <taxon>Spermatophyta</taxon>
        <taxon>Magnoliopsida</taxon>
        <taxon>eudicotyledons</taxon>
        <taxon>Gunneridae</taxon>
        <taxon>Pentapetalae</taxon>
        <taxon>rosids</taxon>
        <taxon>malvids</taxon>
        <taxon>Sapindales</taxon>
        <taxon>Sapindaceae</taxon>
        <taxon>Hippocastanoideae</taxon>
        <taxon>Acereae</taxon>
        <taxon>Acer</taxon>
    </lineage>
</organism>
<comment type="caution">
    <text evidence="2">The sequence shown here is derived from an EMBL/GenBank/DDBJ whole genome shotgun (WGS) entry which is preliminary data.</text>
</comment>
<dbReference type="AlphaFoldDB" id="A0A5C7GXR1"/>
<evidence type="ECO:0000313" key="3">
    <source>
        <dbReference type="Proteomes" id="UP000323000"/>
    </source>
</evidence>
<name>A0A5C7GXR1_9ROSI</name>
<gene>
    <name evidence="2" type="ORF">EZV62_025162</name>
</gene>
<keyword evidence="3" id="KW-1185">Reference proteome</keyword>
<proteinExistence type="predicted"/>
<feature type="region of interest" description="Disordered" evidence="1">
    <location>
        <begin position="50"/>
        <end position="72"/>
    </location>
</feature>
<feature type="compositionally biased region" description="Basic and acidic residues" evidence="1">
    <location>
        <begin position="63"/>
        <end position="72"/>
    </location>
</feature>
<reference evidence="3" key="1">
    <citation type="journal article" date="2019" name="Gigascience">
        <title>De novo genome assembly of the endangered Acer yangbiense, a plant species with extremely small populations endemic to Yunnan Province, China.</title>
        <authorList>
            <person name="Yang J."/>
            <person name="Wariss H.M."/>
            <person name="Tao L."/>
            <person name="Zhang R."/>
            <person name="Yun Q."/>
            <person name="Hollingsworth P."/>
            <person name="Dao Z."/>
            <person name="Luo G."/>
            <person name="Guo H."/>
            <person name="Ma Y."/>
            <person name="Sun W."/>
        </authorList>
    </citation>
    <scope>NUCLEOTIDE SEQUENCE [LARGE SCALE GENOMIC DNA]</scope>
    <source>
        <strain evidence="3">cv. Malutang</strain>
    </source>
</reference>
<dbReference type="Proteomes" id="UP000323000">
    <property type="component" value="Chromosome 12"/>
</dbReference>